<evidence type="ECO:0000256" key="2">
    <source>
        <dbReference type="ARBA" id="ARBA00007639"/>
    </source>
</evidence>
<evidence type="ECO:0000313" key="6">
    <source>
        <dbReference type="Proteomes" id="UP000377595"/>
    </source>
</evidence>
<accession>A0A5M3XR45</accession>
<dbReference type="Proteomes" id="UP000377595">
    <property type="component" value="Unassembled WGS sequence"/>
</dbReference>
<reference evidence="5 6" key="1">
    <citation type="submission" date="2019-10" db="EMBL/GenBank/DDBJ databases">
        <title>Whole genome shotgun sequence of Acrocarpospora pleiomorpha NBRC 16267.</title>
        <authorList>
            <person name="Ichikawa N."/>
            <person name="Kimura A."/>
            <person name="Kitahashi Y."/>
            <person name="Komaki H."/>
            <person name="Oguchi A."/>
        </authorList>
    </citation>
    <scope>NUCLEOTIDE SEQUENCE [LARGE SCALE GENOMIC DNA]</scope>
    <source>
        <strain evidence="5 6">NBRC 16267</strain>
    </source>
</reference>
<proteinExistence type="inferred from homology"/>
<dbReference type="GO" id="GO:0030246">
    <property type="term" value="F:carbohydrate binding"/>
    <property type="evidence" value="ECO:0007669"/>
    <property type="project" value="TreeGrafter"/>
</dbReference>
<dbReference type="InterPro" id="IPR025997">
    <property type="entry name" value="SBP_2_dom"/>
</dbReference>
<protein>
    <submittedName>
        <fullName evidence="5">ABC transporter periplasmic-binding protein YphF</fullName>
    </submittedName>
</protein>
<dbReference type="SUPFAM" id="SSF53822">
    <property type="entry name" value="Periplasmic binding protein-like I"/>
    <property type="match status" value="1"/>
</dbReference>
<comment type="similarity">
    <text evidence="2">Belongs to the bacterial solute-binding protein 2 family.</text>
</comment>
<keyword evidence="6" id="KW-1185">Reference proteome</keyword>
<feature type="domain" description="Periplasmic binding protein" evidence="4">
    <location>
        <begin position="50"/>
        <end position="305"/>
    </location>
</feature>
<gene>
    <name evidence="5" type="primary">yphF</name>
    <name evidence="5" type="ORF">Aple_037140</name>
</gene>
<dbReference type="EMBL" id="BLAF01000019">
    <property type="protein sequence ID" value="GES20818.1"/>
    <property type="molecule type" value="Genomic_DNA"/>
</dbReference>
<dbReference type="PANTHER" id="PTHR30036:SF7">
    <property type="entry name" value="ABC TRANSPORTER PERIPLASMIC-BINDING PROTEIN YPHF"/>
    <property type="match status" value="1"/>
</dbReference>
<dbReference type="AlphaFoldDB" id="A0A5M3XR45"/>
<organism evidence="5 6">
    <name type="scientific">Acrocarpospora pleiomorpha</name>
    <dbReference type="NCBI Taxonomy" id="90975"/>
    <lineage>
        <taxon>Bacteria</taxon>
        <taxon>Bacillati</taxon>
        <taxon>Actinomycetota</taxon>
        <taxon>Actinomycetes</taxon>
        <taxon>Streptosporangiales</taxon>
        <taxon>Streptosporangiaceae</taxon>
        <taxon>Acrocarpospora</taxon>
    </lineage>
</organism>
<feature type="chain" id="PRO_5039455500" evidence="3">
    <location>
        <begin position="28"/>
        <end position="339"/>
    </location>
</feature>
<evidence type="ECO:0000256" key="1">
    <source>
        <dbReference type="ARBA" id="ARBA00004196"/>
    </source>
</evidence>
<dbReference type="GO" id="GO:0030288">
    <property type="term" value="C:outer membrane-bounded periplasmic space"/>
    <property type="evidence" value="ECO:0007669"/>
    <property type="project" value="TreeGrafter"/>
</dbReference>
<dbReference type="Gene3D" id="3.40.50.2300">
    <property type="match status" value="2"/>
</dbReference>
<sequence length="339" mass="35344">MASVRLKVKRCVTFLAAGALLAACGQATDSDSVDASDAKKQLRVGVIYLDSQGFYAGVKKGIETAAAADSQLKLLGNNAQGDAAKESSFMSTLVASRVDAIITSAVSATASTPAIAAASKAGIPVVCYNTCINDEDAKKYVWGYVLSDPYVFGKKLGEQAGAYFTAQKIDKPKIAVLNCDFVEVCKERKRGFKDGLAASVPGAEYVADQEGAIVDKATPVAENIITANPELDAFYAVAGGGTLAGVKAVTTRDRIGKTVVFGSDMTVDIAKALVDGSILKAEIDVPAQTVGNLAYQAARKASEGAKNDAFVIPVEPILYTADDKATNEKWLAEHSDGIP</sequence>
<comment type="subcellular location">
    <subcellularLocation>
        <location evidence="1">Cell envelope</location>
    </subcellularLocation>
</comment>
<comment type="caution">
    <text evidence="5">The sequence shown here is derived from an EMBL/GenBank/DDBJ whole genome shotgun (WGS) entry which is preliminary data.</text>
</comment>
<feature type="signal peptide" evidence="3">
    <location>
        <begin position="1"/>
        <end position="27"/>
    </location>
</feature>
<dbReference type="InterPro" id="IPR028082">
    <property type="entry name" value="Peripla_BP_I"/>
</dbReference>
<dbReference type="RefSeq" id="WP_218038392.1">
    <property type="nucleotide sequence ID" value="NZ_BAAAHM010000032.1"/>
</dbReference>
<evidence type="ECO:0000259" key="4">
    <source>
        <dbReference type="Pfam" id="PF13407"/>
    </source>
</evidence>
<dbReference type="PANTHER" id="PTHR30036">
    <property type="entry name" value="D-XYLOSE-BINDING PERIPLASMIC PROTEIN"/>
    <property type="match status" value="1"/>
</dbReference>
<evidence type="ECO:0000313" key="5">
    <source>
        <dbReference type="EMBL" id="GES20818.1"/>
    </source>
</evidence>
<name>A0A5M3XR45_9ACTN</name>
<dbReference type="PROSITE" id="PS51257">
    <property type="entry name" value="PROKAR_LIPOPROTEIN"/>
    <property type="match status" value="1"/>
</dbReference>
<evidence type="ECO:0000256" key="3">
    <source>
        <dbReference type="SAM" id="SignalP"/>
    </source>
</evidence>
<dbReference type="Pfam" id="PF13407">
    <property type="entry name" value="Peripla_BP_4"/>
    <property type="match status" value="1"/>
</dbReference>
<dbReference type="InterPro" id="IPR050555">
    <property type="entry name" value="Bact_Solute-Bind_Prot2"/>
</dbReference>
<keyword evidence="3" id="KW-0732">Signal</keyword>